<dbReference type="RefSeq" id="WP_253578863.1">
    <property type="nucleotide sequence ID" value="NZ_JAMFTQ010000014.1"/>
</dbReference>
<dbReference type="PIRSF" id="PIRSF029218">
    <property type="entry name" value="ParE"/>
    <property type="match status" value="1"/>
</dbReference>
<evidence type="ECO:0000256" key="1">
    <source>
        <dbReference type="ARBA" id="ARBA00006226"/>
    </source>
</evidence>
<protein>
    <recommendedName>
        <fullName evidence="3">Toxin</fullName>
    </recommendedName>
</protein>
<comment type="caution">
    <text evidence="4">The sequence shown here is derived from an EMBL/GenBank/DDBJ whole genome shotgun (WGS) entry which is preliminary data.</text>
</comment>
<keyword evidence="2" id="KW-1277">Toxin-antitoxin system</keyword>
<evidence type="ECO:0000313" key="5">
    <source>
        <dbReference type="Proteomes" id="UP001204000"/>
    </source>
</evidence>
<proteinExistence type="inferred from homology"/>
<dbReference type="InterPro" id="IPR007712">
    <property type="entry name" value="RelE/ParE_toxin"/>
</dbReference>
<evidence type="ECO:0000313" key="4">
    <source>
        <dbReference type="EMBL" id="MCP1388355.1"/>
    </source>
</evidence>
<dbReference type="Proteomes" id="UP001204000">
    <property type="component" value="Unassembled WGS sequence"/>
</dbReference>
<comment type="similarity">
    <text evidence="1 3">Belongs to the RelE toxin family.</text>
</comment>
<dbReference type="InterPro" id="IPR028344">
    <property type="entry name" value="ParE1/4"/>
</dbReference>
<accession>A0ABT1G3Z6</accession>
<keyword evidence="5" id="KW-1185">Reference proteome</keyword>
<dbReference type="Gene3D" id="3.30.2310.20">
    <property type="entry name" value="RelE-like"/>
    <property type="match status" value="1"/>
</dbReference>
<evidence type="ECO:0000256" key="2">
    <source>
        <dbReference type="ARBA" id="ARBA00022649"/>
    </source>
</evidence>
<reference evidence="4" key="1">
    <citation type="submission" date="2022-05" db="EMBL/GenBank/DDBJ databases">
        <title>Corynebacterium sp. TA-R-1 sp. nov., isolated from human feces.</title>
        <authorList>
            <person name="Shamsuzzaman M."/>
            <person name="Dahal R.H."/>
        </authorList>
    </citation>
    <scope>NUCLEOTIDE SEQUENCE</scope>
    <source>
        <strain evidence="4">TA-R-1</strain>
    </source>
</reference>
<name>A0ABT1G3Z6_9CORY</name>
<gene>
    <name evidence="4" type="ORF">M5J20_09170</name>
</gene>
<dbReference type="PANTHER" id="PTHR33755">
    <property type="entry name" value="TOXIN PARE1-RELATED"/>
    <property type="match status" value="1"/>
</dbReference>
<dbReference type="PANTHER" id="PTHR33755:SF9">
    <property type="entry name" value="TOXIN PARE1"/>
    <property type="match status" value="1"/>
</dbReference>
<dbReference type="InterPro" id="IPR035093">
    <property type="entry name" value="RelE/ParE_toxin_dom_sf"/>
</dbReference>
<evidence type="ECO:0000256" key="3">
    <source>
        <dbReference type="PIRNR" id="PIRNR029218"/>
    </source>
</evidence>
<dbReference type="InterPro" id="IPR051803">
    <property type="entry name" value="TA_system_RelE-like_toxin"/>
</dbReference>
<organism evidence="4 5">
    <name type="scientific">Corynebacterium stercoris</name>
    <dbReference type="NCBI Taxonomy" id="2943490"/>
    <lineage>
        <taxon>Bacteria</taxon>
        <taxon>Bacillati</taxon>
        <taxon>Actinomycetota</taxon>
        <taxon>Actinomycetes</taxon>
        <taxon>Mycobacteriales</taxon>
        <taxon>Corynebacteriaceae</taxon>
        <taxon>Corynebacterium</taxon>
    </lineage>
</organism>
<dbReference type="EMBL" id="JAMFTQ010000014">
    <property type="protein sequence ID" value="MCP1388355.1"/>
    <property type="molecule type" value="Genomic_DNA"/>
</dbReference>
<sequence>MTVWTSELANADLLDIWEYTSETWGVMQADAYIRAISERFVQLDAFPAAGRSVEEIRAGYRRIKYASHVIYYRPVPDGVQIVRILHERMDPYLHL</sequence>
<dbReference type="Pfam" id="PF05016">
    <property type="entry name" value="ParE_toxin"/>
    <property type="match status" value="1"/>
</dbReference>